<accession>A0A3R9QNG7</accession>
<dbReference type="PANTHER" id="PTHR33397:SF5">
    <property type="entry name" value="RNASE YUTE-RELATED"/>
    <property type="match status" value="1"/>
</dbReference>
<evidence type="ECO:0000256" key="4">
    <source>
        <dbReference type="ARBA" id="ARBA00024207"/>
    </source>
</evidence>
<keyword evidence="3" id="KW-0378">Hydrolase</keyword>
<dbReference type="GO" id="GO:0004540">
    <property type="term" value="F:RNA nuclease activity"/>
    <property type="evidence" value="ECO:0007669"/>
    <property type="project" value="InterPro"/>
</dbReference>
<dbReference type="PANTHER" id="PTHR33397">
    <property type="entry name" value="UPF0331 PROTEIN YUTE"/>
    <property type="match status" value="1"/>
</dbReference>
<name>A0A3R9QNG7_9BACI</name>
<dbReference type="GO" id="GO:0016787">
    <property type="term" value="F:hydrolase activity"/>
    <property type="evidence" value="ECO:0007669"/>
    <property type="project" value="UniProtKB-KW"/>
</dbReference>
<organism evidence="5 6">
    <name type="scientific">Salibacterium salarium</name>
    <dbReference type="NCBI Taxonomy" id="284579"/>
    <lineage>
        <taxon>Bacteria</taxon>
        <taxon>Bacillati</taxon>
        <taxon>Bacillota</taxon>
        <taxon>Bacilli</taxon>
        <taxon>Bacillales</taxon>
        <taxon>Bacillaceae</taxon>
    </lineage>
</organism>
<dbReference type="Proteomes" id="UP000275076">
    <property type="component" value="Unassembled WGS sequence"/>
</dbReference>
<evidence type="ECO:0000256" key="1">
    <source>
        <dbReference type="ARBA" id="ARBA00022649"/>
    </source>
</evidence>
<dbReference type="GO" id="GO:0110001">
    <property type="term" value="C:toxin-antitoxin complex"/>
    <property type="evidence" value="ECO:0007669"/>
    <property type="project" value="InterPro"/>
</dbReference>
<dbReference type="InterPro" id="IPR052379">
    <property type="entry name" value="Type_VII_TA_RNase"/>
</dbReference>
<evidence type="ECO:0000313" key="6">
    <source>
        <dbReference type="Proteomes" id="UP000275076"/>
    </source>
</evidence>
<proteinExistence type="inferred from homology"/>
<dbReference type="OrthoDB" id="2375467at2"/>
<keyword evidence="6" id="KW-1185">Reference proteome</keyword>
<gene>
    <name evidence="5" type="ORF">D7Z54_06075</name>
</gene>
<comment type="similarity">
    <text evidence="4">Belongs to the HepT RNase toxin family.</text>
</comment>
<dbReference type="InterPro" id="IPR037038">
    <property type="entry name" value="HepT-like_sf"/>
</dbReference>
<sequence>MGGFSFVFCRSKKIEHILTYIEELASVFPEVTVAKTKKEQLALERITQGWIEAITDTGNQVIDGFIMRDPGGYEDIIDILHDEKVVPEQDVEGLKQVIRLRKKLVQEYYNIDYGMLQDVLTTHSKSVEQFPAHVRYYLENELGPVSAFLPNDNKTSEED</sequence>
<dbReference type="Pfam" id="PF01934">
    <property type="entry name" value="HepT-like"/>
    <property type="match status" value="1"/>
</dbReference>
<evidence type="ECO:0000313" key="5">
    <source>
        <dbReference type="EMBL" id="RSL34133.1"/>
    </source>
</evidence>
<dbReference type="Gene3D" id="1.20.120.580">
    <property type="entry name" value="bsu32300-like"/>
    <property type="match status" value="1"/>
</dbReference>
<evidence type="ECO:0000256" key="3">
    <source>
        <dbReference type="ARBA" id="ARBA00022801"/>
    </source>
</evidence>
<dbReference type="InterPro" id="IPR008201">
    <property type="entry name" value="HepT-like"/>
</dbReference>
<dbReference type="AlphaFoldDB" id="A0A3R9QNG7"/>
<protein>
    <submittedName>
        <fullName evidence="5">DUF86 domain-containing protein</fullName>
    </submittedName>
</protein>
<comment type="caution">
    <text evidence="5">The sequence shown here is derived from an EMBL/GenBank/DDBJ whole genome shotgun (WGS) entry which is preliminary data.</text>
</comment>
<reference evidence="5 6" key="1">
    <citation type="submission" date="2018-10" db="EMBL/GenBank/DDBJ databases">
        <title>Draft genome sequence of Bacillus salarius IM0101, isolated from a hypersaline soil in Inner Mongolia, China.</title>
        <authorList>
            <person name="Yamprayoonswat W."/>
            <person name="Boonvisut S."/>
            <person name="Jumpathong W."/>
            <person name="Sittihan S."/>
            <person name="Ruangsuj P."/>
            <person name="Wanthongcharoen S."/>
            <person name="Thongpramul N."/>
            <person name="Pimmason S."/>
            <person name="Yu B."/>
            <person name="Yasawong M."/>
        </authorList>
    </citation>
    <scope>NUCLEOTIDE SEQUENCE [LARGE SCALE GENOMIC DNA]</scope>
    <source>
        <strain evidence="5 6">IM0101</strain>
    </source>
</reference>
<keyword evidence="2" id="KW-0540">Nuclease</keyword>
<dbReference type="EMBL" id="RBVX01000004">
    <property type="protein sequence ID" value="RSL34133.1"/>
    <property type="molecule type" value="Genomic_DNA"/>
</dbReference>
<evidence type="ECO:0000256" key="2">
    <source>
        <dbReference type="ARBA" id="ARBA00022722"/>
    </source>
</evidence>
<keyword evidence="1" id="KW-1277">Toxin-antitoxin system</keyword>